<dbReference type="PANTHER" id="PTHR43861:SF1">
    <property type="entry name" value="TRANS-ACONITATE 2-METHYLTRANSFERASE"/>
    <property type="match status" value="1"/>
</dbReference>
<dbReference type="InterPro" id="IPR013216">
    <property type="entry name" value="Methyltransf_11"/>
</dbReference>
<keyword evidence="2" id="KW-0808">Transferase</keyword>
<dbReference type="InterPro" id="IPR029063">
    <property type="entry name" value="SAM-dependent_MTases_sf"/>
</dbReference>
<keyword evidence="3" id="KW-1185">Reference proteome</keyword>
<evidence type="ECO:0000313" key="3">
    <source>
        <dbReference type="Proteomes" id="UP001139369"/>
    </source>
</evidence>
<dbReference type="GO" id="GO:0032259">
    <property type="term" value="P:methylation"/>
    <property type="evidence" value="ECO:0007669"/>
    <property type="project" value="UniProtKB-KW"/>
</dbReference>
<dbReference type="GO" id="GO:0008757">
    <property type="term" value="F:S-adenosylmethionine-dependent methyltransferase activity"/>
    <property type="evidence" value="ECO:0007669"/>
    <property type="project" value="InterPro"/>
</dbReference>
<protein>
    <submittedName>
        <fullName evidence="2">Methyltransferase domain-containing protein</fullName>
    </submittedName>
</protein>
<organism evidence="2 3">
    <name type="scientific">Polaribacter marinus</name>
    <dbReference type="NCBI Taxonomy" id="2916838"/>
    <lineage>
        <taxon>Bacteria</taxon>
        <taxon>Pseudomonadati</taxon>
        <taxon>Bacteroidota</taxon>
        <taxon>Flavobacteriia</taxon>
        <taxon>Flavobacteriales</taxon>
        <taxon>Flavobacteriaceae</taxon>
    </lineage>
</organism>
<dbReference type="SUPFAM" id="SSF53335">
    <property type="entry name" value="S-adenosyl-L-methionine-dependent methyltransferases"/>
    <property type="match status" value="1"/>
</dbReference>
<reference evidence="2" key="1">
    <citation type="submission" date="2022-02" db="EMBL/GenBank/DDBJ databases">
        <title>Polaribacter sp. MSW13, isolated from seawater.</title>
        <authorList>
            <person name="Kristyanto S."/>
            <person name="Jung J."/>
            <person name="Jeon C.O."/>
        </authorList>
    </citation>
    <scope>NUCLEOTIDE SEQUENCE</scope>
    <source>
        <strain evidence="2">MSW13</strain>
    </source>
</reference>
<feature type="domain" description="Methyltransferase type 11" evidence="1">
    <location>
        <begin position="59"/>
        <end position="153"/>
    </location>
</feature>
<accession>A0A9X1VKW2</accession>
<dbReference type="Gene3D" id="3.40.50.150">
    <property type="entry name" value="Vaccinia Virus protein VP39"/>
    <property type="match status" value="1"/>
</dbReference>
<dbReference type="EMBL" id="JAKQYM010000002">
    <property type="protein sequence ID" value="MCI2228379.1"/>
    <property type="molecule type" value="Genomic_DNA"/>
</dbReference>
<dbReference type="RefSeq" id="WP_242177492.1">
    <property type="nucleotide sequence ID" value="NZ_JAKQYM010000002.1"/>
</dbReference>
<dbReference type="PANTHER" id="PTHR43861">
    <property type="entry name" value="TRANS-ACONITATE 2-METHYLTRANSFERASE-RELATED"/>
    <property type="match status" value="1"/>
</dbReference>
<evidence type="ECO:0000259" key="1">
    <source>
        <dbReference type="Pfam" id="PF08241"/>
    </source>
</evidence>
<dbReference type="Proteomes" id="UP001139369">
    <property type="component" value="Unassembled WGS sequence"/>
</dbReference>
<proteinExistence type="predicted"/>
<comment type="caution">
    <text evidence="2">The sequence shown here is derived from an EMBL/GenBank/DDBJ whole genome shotgun (WGS) entry which is preliminary data.</text>
</comment>
<dbReference type="CDD" id="cd02440">
    <property type="entry name" value="AdoMet_MTases"/>
    <property type="match status" value="1"/>
</dbReference>
<sequence>MKKKQNKDYWEERGEISYTYKKEVFYTITAVPYYYSRRKIVREKLSKLIKNKEVVNVCDFGCGDGQYLKYFSFTDLPKKWYGIDISKSMIEQAKKNCPEALLEVSSNGINNEWNNLDLVYSIAVFAHVLNDDVILALFKNIHNKLSDDGYFIIFEQTGPLRQQGDFWCRRTSNEYSEIAKECGFTVEESSLITYSIHKLFERYIAPVFKRIFVKGKDYSEKSIRANRYYIYRIMSSIMVALSFRKVRKDDNSTYGNTFFIFRKVND</sequence>
<dbReference type="Pfam" id="PF08241">
    <property type="entry name" value="Methyltransf_11"/>
    <property type="match status" value="1"/>
</dbReference>
<gene>
    <name evidence="2" type="ORF">MC378_04310</name>
</gene>
<dbReference type="AlphaFoldDB" id="A0A9X1VKW2"/>
<keyword evidence="2" id="KW-0489">Methyltransferase</keyword>
<name>A0A9X1VKW2_9FLAO</name>
<evidence type="ECO:0000313" key="2">
    <source>
        <dbReference type="EMBL" id="MCI2228379.1"/>
    </source>
</evidence>